<dbReference type="GO" id="GO:0032153">
    <property type="term" value="C:cell division site"/>
    <property type="evidence" value="ECO:0007669"/>
    <property type="project" value="TreeGrafter"/>
</dbReference>
<evidence type="ECO:0000256" key="1">
    <source>
        <dbReference type="ARBA" id="ARBA00022490"/>
    </source>
</evidence>
<dbReference type="NCBIfam" id="NF003656">
    <property type="entry name" value="PRK05287.1-4"/>
    <property type="match status" value="1"/>
</dbReference>
<evidence type="ECO:0000256" key="6">
    <source>
        <dbReference type="SAM" id="Coils"/>
    </source>
</evidence>
<dbReference type="GO" id="GO:0043093">
    <property type="term" value="P:FtsZ-dependent cytokinesis"/>
    <property type="evidence" value="ECO:0007669"/>
    <property type="project" value="UniProtKB-UniRule"/>
</dbReference>
<evidence type="ECO:0000256" key="2">
    <source>
        <dbReference type="ARBA" id="ARBA00022618"/>
    </source>
</evidence>
<comment type="subcellular location">
    <subcellularLocation>
        <location evidence="5">Cytoplasm</location>
    </subcellularLocation>
    <text evidence="5">Localizes to mid-cell in an FtsZ-dependent manner.</text>
</comment>
<comment type="function">
    <text evidence="5">Cell division factor that enhances FtsZ-ring assembly. Directly interacts with FtsZ and promotes bundling of FtsZ protofilaments, with a reduction in FtsZ GTPase activity.</text>
</comment>
<dbReference type="HAMAP" id="MF_01092">
    <property type="entry name" value="ZapD"/>
    <property type="match status" value="1"/>
</dbReference>
<keyword evidence="4 5" id="KW-0131">Cell cycle</keyword>
<dbReference type="EMBL" id="AP021881">
    <property type="protein sequence ID" value="BBP02037.1"/>
    <property type="molecule type" value="Genomic_DNA"/>
</dbReference>
<protein>
    <recommendedName>
        <fullName evidence="5">Cell division protein ZapD</fullName>
    </recommendedName>
    <alternativeName>
        <fullName evidence="5">Z ring-associated protein D</fullName>
    </alternativeName>
</protein>
<comment type="similarity">
    <text evidence="5">Belongs to the ZapD family.</text>
</comment>
<dbReference type="Proteomes" id="UP000463939">
    <property type="component" value="Chromosome"/>
</dbReference>
<dbReference type="Gene3D" id="1.10.3900.10">
    <property type="entry name" value="YacF-like"/>
    <property type="match status" value="1"/>
</dbReference>
<dbReference type="PANTHER" id="PTHR39455:SF1">
    <property type="entry name" value="CELL DIVISION PROTEIN ZAPD"/>
    <property type="match status" value="1"/>
</dbReference>
<organism evidence="7 8">
    <name type="scientific">Sulfuriferula nivalis</name>
    <dbReference type="NCBI Taxonomy" id="2675298"/>
    <lineage>
        <taxon>Bacteria</taxon>
        <taxon>Pseudomonadati</taxon>
        <taxon>Pseudomonadota</taxon>
        <taxon>Betaproteobacteria</taxon>
        <taxon>Nitrosomonadales</taxon>
        <taxon>Sulfuricellaceae</taxon>
        <taxon>Sulfuriferula</taxon>
    </lineage>
</organism>
<dbReference type="AlphaFoldDB" id="A0A809SF80"/>
<dbReference type="InterPro" id="IPR036268">
    <property type="entry name" value="ZapD_sf"/>
</dbReference>
<proteinExistence type="inferred from homology"/>
<dbReference type="KEGG" id="sniv:SFSGTM_27450"/>
<dbReference type="Pfam" id="PF07072">
    <property type="entry name" value="ZapD"/>
    <property type="match status" value="1"/>
</dbReference>
<sequence>MPSVHYHVKINEINIPKPLLHVIDYEYPLSERVRTLLRLESLFHKAFYFVALEDALQHHAALLALFEIIEVAGRADLKSDILQELERQRQGLENLRNNKAIDQDKLAEVLTEISQCLKSIHGLAGKLGQNLKEIEWLMNIKQRASIPGGTCEFDLPAYHYWLHIPSDERRAQLNLWLKPMLPIYQGISVVLKLLRESGAPQTVLAIKGSYQQMLNGRNAQLIKISLNQHQPYTPETSANKYALSIRFLEALTEHPKTCTENLEFKLTFCNL</sequence>
<evidence type="ECO:0000256" key="3">
    <source>
        <dbReference type="ARBA" id="ARBA00023210"/>
    </source>
</evidence>
<keyword evidence="3 5" id="KW-0717">Septation</keyword>
<feature type="coiled-coil region" evidence="6">
    <location>
        <begin position="75"/>
        <end position="112"/>
    </location>
</feature>
<keyword evidence="8" id="KW-1185">Reference proteome</keyword>
<reference evidence="8" key="1">
    <citation type="submission" date="2019-11" db="EMBL/GenBank/DDBJ databases">
        <title>Isolation and characterization of a novel species in the genus Sulfuriferula.</title>
        <authorList>
            <person name="Mochizuki J."/>
            <person name="Kojima H."/>
            <person name="Fukui M."/>
        </authorList>
    </citation>
    <scope>NUCLEOTIDE SEQUENCE [LARGE SCALE GENOMIC DNA]</scope>
    <source>
        <strain evidence="8">SGTM</strain>
    </source>
</reference>
<keyword evidence="1 5" id="KW-0963">Cytoplasm</keyword>
<evidence type="ECO:0000313" key="8">
    <source>
        <dbReference type="Proteomes" id="UP000463939"/>
    </source>
</evidence>
<accession>A0A809SF80</accession>
<evidence type="ECO:0000256" key="4">
    <source>
        <dbReference type="ARBA" id="ARBA00023306"/>
    </source>
</evidence>
<name>A0A809SF80_9PROT</name>
<dbReference type="GO" id="GO:0005737">
    <property type="term" value="C:cytoplasm"/>
    <property type="evidence" value="ECO:0007669"/>
    <property type="project" value="UniProtKB-SubCell"/>
</dbReference>
<comment type="subunit">
    <text evidence="5">Interacts with FtsZ.</text>
</comment>
<keyword evidence="2 5" id="KW-0132">Cell division</keyword>
<evidence type="ECO:0000256" key="5">
    <source>
        <dbReference type="HAMAP-Rule" id="MF_01092"/>
    </source>
</evidence>
<keyword evidence="6" id="KW-0175">Coiled coil</keyword>
<dbReference type="SUPFAM" id="SSF160950">
    <property type="entry name" value="YacF-like"/>
    <property type="match status" value="1"/>
</dbReference>
<dbReference type="Gene3D" id="2.60.440.10">
    <property type="entry name" value="YacF-like domains"/>
    <property type="match status" value="1"/>
</dbReference>
<dbReference type="InterPro" id="IPR027462">
    <property type="entry name" value="ZapD_C"/>
</dbReference>
<evidence type="ECO:0000313" key="7">
    <source>
        <dbReference type="EMBL" id="BBP02037.1"/>
    </source>
</evidence>
<gene>
    <name evidence="5 7" type="primary">zapD</name>
    <name evidence="7" type="ORF">SFSGTM_27450</name>
</gene>
<dbReference type="PANTHER" id="PTHR39455">
    <property type="entry name" value="CELL DIVISION PROTEIN ZAPD"/>
    <property type="match status" value="1"/>
</dbReference>
<dbReference type="InterPro" id="IPR009777">
    <property type="entry name" value="ZapD"/>
</dbReference>
<dbReference type="GO" id="GO:0000917">
    <property type="term" value="P:division septum assembly"/>
    <property type="evidence" value="ECO:0007669"/>
    <property type="project" value="UniProtKB-KW"/>
</dbReference>